<dbReference type="PROSITE" id="PS50125">
    <property type="entry name" value="GUANYLATE_CYCLASE_2"/>
    <property type="match status" value="1"/>
</dbReference>
<dbReference type="GO" id="GO:0005737">
    <property type="term" value="C:cytoplasm"/>
    <property type="evidence" value="ECO:0007669"/>
    <property type="project" value="TreeGrafter"/>
</dbReference>
<dbReference type="Gene3D" id="3.30.70.1230">
    <property type="entry name" value="Nucleotide cyclase"/>
    <property type="match status" value="1"/>
</dbReference>
<keyword evidence="5" id="KW-1185">Reference proteome</keyword>
<dbReference type="PANTHER" id="PTHR16305:SF28">
    <property type="entry name" value="GUANYLATE CYCLASE DOMAIN-CONTAINING PROTEIN"/>
    <property type="match status" value="1"/>
</dbReference>
<dbReference type="OrthoDB" id="341967at2"/>
<dbReference type="InterPro" id="IPR041664">
    <property type="entry name" value="AAA_16"/>
</dbReference>
<accession>A0A5S3PD32</accession>
<protein>
    <recommendedName>
        <fullName evidence="3">Guanylate cyclase domain-containing protein</fullName>
    </recommendedName>
</protein>
<evidence type="ECO:0000313" key="5">
    <source>
        <dbReference type="Proteomes" id="UP000309550"/>
    </source>
</evidence>
<dbReference type="AlphaFoldDB" id="A0A5S3PD32"/>
<dbReference type="Pfam" id="PF00211">
    <property type="entry name" value="Guanylate_cyc"/>
    <property type="match status" value="1"/>
</dbReference>
<dbReference type="CDD" id="cd07302">
    <property type="entry name" value="CHD"/>
    <property type="match status" value="1"/>
</dbReference>
<dbReference type="Proteomes" id="UP000309550">
    <property type="component" value="Unassembled WGS sequence"/>
</dbReference>
<dbReference type="InterPro" id="IPR027417">
    <property type="entry name" value="P-loop_NTPase"/>
</dbReference>
<dbReference type="GO" id="GO:0009190">
    <property type="term" value="P:cyclic nucleotide biosynthetic process"/>
    <property type="evidence" value="ECO:0007669"/>
    <property type="project" value="InterPro"/>
</dbReference>
<evidence type="ECO:0000256" key="1">
    <source>
        <dbReference type="ARBA" id="ARBA00022741"/>
    </source>
</evidence>
<dbReference type="EMBL" id="VANS01000003">
    <property type="protein sequence ID" value="TMM51769.1"/>
    <property type="molecule type" value="Genomic_DNA"/>
</dbReference>
<evidence type="ECO:0000256" key="2">
    <source>
        <dbReference type="ARBA" id="ARBA00022840"/>
    </source>
</evidence>
<dbReference type="GO" id="GO:0004016">
    <property type="term" value="F:adenylate cyclase activity"/>
    <property type="evidence" value="ECO:0007669"/>
    <property type="project" value="UniProtKB-ARBA"/>
</dbReference>
<comment type="caution">
    <text evidence="4">The sequence shown here is derived from an EMBL/GenBank/DDBJ whole genome shotgun (WGS) entry which is preliminary data.</text>
</comment>
<dbReference type="SUPFAM" id="SSF52540">
    <property type="entry name" value="P-loop containing nucleoside triphosphate hydrolases"/>
    <property type="match status" value="1"/>
</dbReference>
<dbReference type="SUPFAM" id="SSF55073">
    <property type="entry name" value="Nucleotide cyclase"/>
    <property type="match status" value="1"/>
</dbReference>
<dbReference type="Pfam" id="PF13240">
    <property type="entry name" value="Zn_Ribbon_1"/>
    <property type="match status" value="1"/>
</dbReference>
<feature type="domain" description="Guanylate cyclase" evidence="3">
    <location>
        <begin position="38"/>
        <end position="167"/>
    </location>
</feature>
<dbReference type="Pfam" id="PF13191">
    <property type="entry name" value="AAA_16"/>
    <property type="match status" value="1"/>
</dbReference>
<gene>
    <name evidence="4" type="ORF">FDT80_13550</name>
</gene>
<dbReference type="Gene3D" id="3.40.50.300">
    <property type="entry name" value="P-loop containing nucleotide triphosphate hydrolases"/>
    <property type="match status" value="1"/>
</dbReference>
<keyword evidence="1" id="KW-0547">Nucleotide-binding</keyword>
<evidence type="ECO:0000259" key="3">
    <source>
        <dbReference type="PROSITE" id="PS50125"/>
    </source>
</evidence>
<dbReference type="InterPro" id="IPR001054">
    <property type="entry name" value="A/G_cyclase"/>
</dbReference>
<dbReference type="GO" id="GO:0035556">
    <property type="term" value="P:intracellular signal transduction"/>
    <property type="evidence" value="ECO:0007669"/>
    <property type="project" value="InterPro"/>
</dbReference>
<dbReference type="PANTHER" id="PTHR16305">
    <property type="entry name" value="TESTICULAR SOLUBLE ADENYLYL CYCLASE"/>
    <property type="match status" value="1"/>
</dbReference>
<keyword evidence="2" id="KW-0067">ATP-binding</keyword>
<organism evidence="4 5">
    <name type="scientific">Sulfitobacter sabulilitoris</name>
    <dbReference type="NCBI Taxonomy" id="2562655"/>
    <lineage>
        <taxon>Bacteria</taxon>
        <taxon>Pseudomonadati</taxon>
        <taxon>Pseudomonadota</taxon>
        <taxon>Alphaproteobacteria</taxon>
        <taxon>Rhodobacterales</taxon>
        <taxon>Roseobacteraceae</taxon>
        <taxon>Sulfitobacter</taxon>
    </lineage>
</organism>
<name>A0A5S3PD32_9RHOB</name>
<dbReference type="InterPro" id="IPR029787">
    <property type="entry name" value="Nucleotide_cyclase"/>
</dbReference>
<dbReference type="RefSeq" id="WP_138662841.1">
    <property type="nucleotide sequence ID" value="NZ_VANS01000003.1"/>
</dbReference>
<dbReference type="InterPro" id="IPR026870">
    <property type="entry name" value="Zinc_ribbon_dom"/>
</dbReference>
<evidence type="ECO:0000313" key="4">
    <source>
        <dbReference type="EMBL" id="TMM51769.1"/>
    </source>
</evidence>
<reference evidence="4 5" key="1">
    <citation type="submission" date="2019-05" db="EMBL/GenBank/DDBJ databases">
        <title>Sulfitobacter sabulilitoris sp. nov., isolated from a marine sand.</title>
        <authorList>
            <person name="Yoon J.-H."/>
        </authorList>
    </citation>
    <scope>NUCLEOTIDE SEQUENCE [LARGE SCALE GENOMIC DNA]</scope>
    <source>
        <strain evidence="4 5">HSMS-29</strain>
    </source>
</reference>
<dbReference type="SMART" id="SM00044">
    <property type="entry name" value="CYCc"/>
    <property type="match status" value="1"/>
</dbReference>
<proteinExistence type="predicted"/>
<dbReference type="GO" id="GO:0005524">
    <property type="term" value="F:ATP binding"/>
    <property type="evidence" value="ECO:0007669"/>
    <property type="project" value="UniProtKB-KW"/>
</dbReference>
<sequence length="1034" mass="111465">MTIDCSGCGETLPDTARFCSSCGARVVERSAVHSRFMSVLFCDLVASTNLTSTLGDEVMFDIVTRYQTICNDVTAEFGGYVAKYMGDGMLAYFGYPEAMKNSAAAAVRAGQEIIARTQALTLPGGRELSANAGVATGWMVVGEANAGSPAAETMAIGGTVNLAARLQAEAGTGEVIVSAETGQRLDPSRFELFPLGARSVRGFDAPIEIWRAAEADEDAPNAVFVGRTMMRAQLDAAWRHTLEHGVTVVEIVAPGGFGKTALAQSFLEATGSENNVFVLRCEQHRRDQSYASFRPFVMTLAGLNRAAPKDAQKQRLTDWARPEAAAGLSLLCDLDPSPMPPLVRNETIKQALRGMLDKVLPEGPSILLVEDAHWLDAESAQLLAELPDRSSHRNLMLLSTRRPEGARIDYPDTTRIELGPITDADAMGIVATIDSANTISDELRATIVERAGGVPLYLEHITRAVVERPDSAPADAIPLTMIEALIERFDHLGDASDLVESAAVLGAEVRLDVLASMLGLTAERVSEQVAKLISRGLFSPGGDGTVVFDHALIRDAVIETLLKSQVTKLHQRALTAYRNAAPERLASDPVTEATHLMGAGQPAEAIPKLVTAAQSALMRGEIAEAVRLLKWAETGLDTLAAGSDLRNELEIMVKFSLGLALVQHRGFSDAAVAEAYERALDLCLATDKTGEAEFQIAWGIWAHYVVTGDVDRAESLVHRMDELARAEPALEVLAASARSMYQWNRGRLADQLKTAEQVRALYQPDLHRMHAVTYSMDSLEMSLLFLTHGRFIAGDLPGWQATYTAAMEHEAFLDLPVLAPYVQIYSTAPNTYALADHDYRPKLQRAVELAAEMGQPFWIVAGGIWMAHERFRTAGAEAAIDDLEAAAAQMHGIGLELGRAYHEVVLAQARAEVGRHDDAADALALARATIDAGRDRIYAPEVMRIGAEIRLLRDPDATEAVAAELAQAASMAAEIGAGAWSALIAASQARLRARTDGRPAAEAWLTRRLDQLTPSGSTDHPAFVSARQAFDRPI</sequence>